<dbReference type="PANTHER" id="PTHR24074">
    <property type="entry name" value="CO-CHAPERONE PROTEIN DJLA"/>
    <property type="match status" value="1"/>
</dbReference>
<dbReference type="SMART" id="SM00271">
    <property type="entry name" value="DnaJ"/>
    <property type="match status" value="1"/>
</dbReference>
<proteinExistence type="predicted"/>
<reference evidence="3 4" key="1">
    <citation type="submission" date="2024-09" db="EMBL/GenBank/DDBJ databases">
        <title>Laminarin stimulates single cell rates of sulfate reduction while oxygen inhibits transcriptomic activity in coastal marine sediment.</title>
        <authorList>
            <person name="Lindsay M."/>
            <person name="Orcutt B."/>
            <person name="Emerson D."/>
            <person name="Stepanauskas R."/>
            <person name="D'Angelo T."/>
        </authorList>
    </citation>
    <scope>NUCLEOTIDE SEQUENCE [LARGE SCALE GENOMIC DNA]</scope>
    <source>
        <strain evidence="3">SAG AM-311-K15</strain>
    </source>
</reference>
<dbReference type="InterPro" id="IPR011990">
    <property type="entry name" value="TPR-like_helical_dom_sf"/>
</dbReference>
<dbReference type="Gene3D" id="1.25.40.10">
    <property type="entry name" value="Tetratricopeptide repeat domain"/>
    <property type="match status" value="1"/>
</dbReference>
<sequence length="245" mass="28355">MLDYYKILGVSATSSFAEIKSAFRRRVKELHPDLHPTSDRLAFQQVVEAYRVLSEPYSRKQYDLYWSLFSSFSASPALDLQWPLEWLTTVLQELSPLKYLENLKSHLMNKVTGELKMEFPGNVAFSVPLFVPFPSPKVDLREVTSSEWFSLGNRYFRLSVVNSAFLYYQQALDALKKNTLTKAEKLLLRSLKIQPQFVLAYLTLGNIYQRLGDYERAKRCFRKVQELDSSGVPGQIATRYLQSLL</sequence>
<feature type="domain" description="J" evidence="2">
    <location>
        <begin position="3"/>
        <end position="66"/>
    </location>
</feature>
<feature type="repeat" description="TPR" evidence="1">
    <location>
        <begin position="198"/>
        <end position="231"/>
    </location>
</feature>
<evidence type="ECO:0000259" key="2">
    <source>
        <dbReference type="PROSITE" id="PS50076"/>
    </source>
</evidence>
<dbReference type="InterPro" id="IPR019734">
    <property type="entry name" value="TPR_rpt"/>
</dbReference>
<feature type="repeat" description="TPR" evidence="1">
    <location>
        <begin position="145"/>
        <end position="178"/>
    </location>
</feature>
<dbReference type="InterPro" id="IPR036869">
    <property type="entry name" value="J_dom_sf"/>
</dbReference>
<dbReference type="SUPFAM" id="SSF46565">
    <property type="entry name" value="Chaperone J-domain"/>
    <property type="match status" value="1"/>
</dbReference>
<dbReference type="Pfam" id="PF13181">
    <property type="entry name" value="TPR_8"/>
    <property type="match status" value="1"/>
</dbReference>
<dbReference type="PROSITE" id="PS50293">
    <property type="entry name" value="TPR_REGION"/>
    <property type="match status" value="1"/>
</dbReference>
<keyword evidence="4" id="KW-1185">Reference proteome</keyword>
<keyword evidence="1" id="KW-0802">TPR repeat</keyword>
<name>A0ABV6YSB5_UNCC1</name>
<comment type="caution">
    <text evidence="3">The sequence shown here is derived from an EMBL/GenBank/DDBJ whole genome shotgun (WGS) entry which is preliminary data.</text>
</comment>
<dbReference type="EMBL" id="JBHPBY010000016">
    <property type="protein sequence ID" value="MFC1849001.1"/>
    <property type="molecule type" value="Genomic_DNA"/>
</dbReference>
<protein>
    <submittedName>
        <fullName evidence="3">DnaJ domain-containing protein</fullName>
    </submittedName>
</protein>
<dbReference type="Pfam" id="PF00226">
    <property type="entry name" value="DnaJ"/>
    <property type="match status" value="1"/>
</dbReference>
<dbReference type="PRINTS" id="PR00625">
    <property type="entry name" value="JDOMAIN"/>
</dbReference>
<evidence type="ECO:0000256" key="1">
    <source>
        <dbReference type="PROSITE-ProRule" id="PRU00339"/>
    </source>
</evidence>
<dbReference type="Proteomes" id="UP001594351">
    <property type="component" value="Unassembled WGS sequence"/>
</dbReference>
<dbReference type="InterPro" id="IPR001623">
    <property type="entry name" value="DnaJ_domain"/>
</dbReference>
<dbReference type="CDD" id="cd06257">
    <property type="entry name" value="DnaJ"/>
    <property type="match status" value="1"/>
</dbReference>
<dbReference type="PROSITE" id="PS50076">
    <property type="entry name" value="DNAJ_2"/>
    <property type="match status" value="1"/>
</dbReference>
<evidence type="ECO:0000313" key="4">
    <source>
        <dbReference type="Proteomes" id="UP001594351"/>
    </source>
</evidence>
<gene>
    <name evidence="3" type="ORF">ACFL27_02220</name>
</gene>
<dbReference type="InterPro" id="IPR050817">
    <property type="entry name" value="DjlA_DnaK_co-chaperone"/>
</dbReference>
<dbReference type="SUPFAM" id="SSF48452">
    <property type="entry name" value="TPR-like"/>
    <property type="match status" value="1"/>
</dbReference>
<dbReference type="SMART" id="SM00028">
    <property type="entry name" value="TPR"/>
    <property type="match status" value="2"/>
</dbReference>
<evidence type="ECO:0000313" key="3">
    <source>
        <dbReference type="EMBL" id="MFC1849001.1"/>
    </source>
</evidence>
<dbReference type="PROSITE" id="PS50005">
    <property type="entry name" value="TPR"/>
    <property type="match status" value="2"/>
</dbReference>
<accession>A0ABV6YSB5</accession>
<organism evidence="3 4">
    <name type="scientific">candidate division CSSED10-310 bacterium</name>
    <dbReference type="NCBI Taxonomy" id="2855610"/>
    <lineage>
        <taxon>Bacteria</taxon>
        <taxon>Bacteria division CSSED10-310</taxon>
    </lineage>
</organism>
<dbReference type="Gene3D" id="1.10.287.110">
    <property type="entry name" value="DnaJ domain"/>
    <property type="match status" value="1"/>
</dbReference>